<evidence type="ECO:0000256" key="1">
    <source>
        <dbReference type="SAM" id="MobiDB-lite"/>
    </source>
</evidence>
<reference evidence="4" key="7">
    <citation type="journal article" date="2008" name="Genome Biol.">
        <title>The AAA+ superfamily of functionally diverse proteins.</title>
        <authorList>
            <person name="Snider J."/>
            <person name="Thibault G."/>
            <person name="Houry W.A."/>
        </authorList>
    </citation>
    <scope>NUCLEOTIDE SEQUENCE</scope>
</reference>
<keyword evidence="4" id="KW-0547">Nucleotide-binding</keyword>
<reference evidence="4" key="5">
    <citation type="journal article" date="2007" name="Traffic">
        <title>AAA+ ATPases: achieving diversity of function with conserved machinery.</title>
        <authorList>
            <person name="White S.R."/>
            <person name="Lauring B."/>
        </authorList>
    </citation>
    <scope>NUCLEOTIDE SEQUENCE</scope>
</reference>
<feature type="compositionally biased region" description="Polar residues" evidence="1">
    <location>
        <begin position="421"/>
        <end position="431"/>
    </location>
</feature>
<feature type="region of interest" description="Disordered" evidence="1">
    <location>
        <begin position="421"/>
        <end position="473"/>
    </location>
</feature>
<reference evidence="4" key="8">
    <citation type="submission" date="2025-08" db="UniProtKB">
        <authorList>
            <consortium name="RefSeq"/>
        </authorList>
    </citation>
    <scope>IDENTIFICATION</scope>
</reference>
<dbReference type="Pfam" id="PF13401">
    <property type="entry name" value="AAA_22"/>
    <property type="match status" value="1"/>
</dbReference>
<dbReference type="Gene3D" id="3.40.50.300">
    <property type="entry name" value="P-loop containing nucleotide triphosphate hydrolases"/>
    <property type="match status" value="1"/>
</dbReference>
<organism evidence="3 4">
    <name type="scientific">Derxia gummosa DSM 723</name>
    <dbReference type="NCBI Taxonomy" id="1121388"/>
    <lineage>
        <taxon>Bacteria</taxon>
        <taxon>Pseudomonadati</taxon>
        <taxon>Pseudomonadota</taxon>
        <taxon>Betaproteobacteria</taxon>
        <taxon>Burkholderiales</taxon>
        <taxon>Alcaligenaceae</taxon>
        <taxon>Derxia</taxon>
    </lineage>
</organism>
<keyword evidence="3" id="KW-1185">Reference proteome</keyword>
<keyword evidence="4" id="KW-0067">ATP-binding</keyword>
<accession>A0A8B6XC28</accession>
<proteinExistence type="predicted"/>
<dbReference type="GO" id="GO:0016887">
    <property type="term" value="F:ATP hydrolysis activity"/>
    <property type="evidence" value="ECO:0007669"/>
    <property type="project" value="InterPro"/>
</dbReference>
<dbReference type="OrthoDB" id="5593847at2"/>
<name>A0A8B6XC28_9BURK</name>
<reference evidence="4" key="6">
    <citation type="journal article" date="2008" name="Biochem. Soc. Trans.">
        <title>AAA+ proteins: diversity in function, similarity in structure.</title>
        <authorList>
            <person name="Snider J."/>
            <person name="Houry W.A."/>
        </authorList>
    </citation>
    <scope>NUCLEOTIDE SEQUENCE</scope>
</reference>
<dbReference type="RefSeq" id="WP_084545330.1">
    <property type="nucleotide sequence ID" value="NZ_KI519499.1"/>
</dbReference>
<protein>
    <submittedName>
        <fullName evidence="4">ATP-binding protein</fullName>
    </submittedName>
</protein>
<dbReference type="SUPFAM" id="SSF52540">
    <property type="entry name" value="P-loop containing nucleoside triphosphate hydrolases"/>
    <property type="match status" value="1"/>
</dbReference>
<dbReference type="AlphaFoldDB" id="A0A8B6XC28"/>
<evidence type="ECO:0000313" key="3">
    <source>
        <dbReference type="Proteomes" id="UP000675920"/>
    </source>
</evidence>
<dbReference type="InterPro" id="IPR027417">
    <property type="entry name" value="P-loop_NTPase"/>
</dbReference>
<feature type="domain" description="ORC1/DEAH AAA+ ATPase" evidence="2">
    <location>
        <begin position="127"/>
        <end position="274"/>
    </location>
</feature>
<dbReference type="InterPro" id="IPR049945">
    <property type="entry name" value="AAA_22"/>
</dbReference>
<dbReference type="Proteomes" id="UP000675920">
    <property type="component" value="Unplaced"/>
</dbReference>
<evidence type="ECO:0000313" key="4">
    <source>
        <dbReference type="RefSeq" id="WP_084545330.1"/>
    </source>
</evidence>
<dbReference type="GO" id="GO:0005524">
    <property type="term" value="F:ATP binding"/>
    <property type="evidence" value="ECO:0007669"/>
    <property type="project" value="UniProtKB-KW"/>
</dbReference>
<reference evidence="4" key="4">
    <citation type="journal article" date="2005" name="Nat. Rev. Mol. Cell Biol.">
        <title>AAA+ proteins: have engine, will work.</title>
        <authorList>
            <person name="Hanson P.I."/>
            <person name="Whiteheart S.W."/>
        </authorList>
    </citation>
    <scope>NUCLEOTIDE SEQUENCE</scope>
</reference>
<evidence type="ECO:0000259" key="2">
    <source>
        <dbReference type="Pfam" id="PF13401"/>
    </source>
</evidence>
<reference evidence="4" key="3">
    <citation type="journal article" date="2004" name="J. Struct. Biol.">
        <title>Evolutionary history and higher order classification of AAA+ ATPases.</title>
        <authorList>
            <person name="Iyer L.M."/>
            <person name="Leipe D.D."/>
            <person name="Koonin E.V."/>
            <person name="Aravind L."/>
        </authorList>
    </citation>
    <scope>NUCLEOTIDE SEQUENCE</scope>
</reference>
<reference evidence="4" key="2">
    <citation type="journal article" date="2004" name="J. Struct. Biol.">
        <title>Phylogenetic analysis of AAA proteins.</title>
        <authorList>
            <person name="Frickey T."/>
            <person name="Lupas A.N."/>
        </authorList>
    </citation>
    <scope>NUCLEOTIDE SEQUENCE</scope>
</reference>
<sequence>MDELSAFGAVEATYQAHHLPQYRGNPMVEALPATLRADELLEFLSVRPGFEPEQREWATDDRLHMLATLRSFVVPLQRHVELAQTLDSMLRSGYVGRMPRTPEYMRRCQSIYDQARAGASFANSSLQLSALLMGMPGMGKTTVVKRWFSQFPEVIYHRSTNTYQITRLHIEMPSDGSSIKGLGHAILHAVDRLIPGAQYYETYAKGGRTGADALMRGVARVLNMHFVGFLVADEIQNLANAHKGKQTVMTELVSACNELGVPILFIGTNKAAKVFSQDFRQSRRSCGQGIRHWDRLSNEASADGINEWRSFLETLWSFQWTRQPVALDAHFDALMHHYSQGVIDIAIKLFASAQARAMRDGSERLSPELIHEVFATEFELMHPMLDALRRNDSEVLALYDDVAPISTAALAESVGRRMQGLSTAQVPTPHSQVGAAAPAARHQSNKKRPEQRPASAAAHDTTETAAPLEDRPEDYRRAIQSATDTSAQVYQRMRELGMARPLEALVDLS</sequence>
<reference evidence="4" key="1">
    <citation type="journal article" date="2002" name="J. Mol. Biol.">
        <title>Classification and evolution of P-loop GTPases and related ATPases.</title>
        <authorList>
            <person name="Leipe D.D."/>
            <person name="Wolf Y.I."/>
            <person name="Koonin E.V."/>
            <person name="Aravind L."/>
        </authorList>
    </citation>
    <scope>NUCLEOTIDE SEQUENCE</scope>
</reference>